<organism evidence="2 3">
    <name type="scientific">Coccomyxa subellipsoidea</name>
    <dbReference type="NCBI Taxonomy" id="248742"/>
    <lineage>
        <taxon>Eukaryota</taxon>
        <taxon>Viridiplantae</taxon>
        <taxon>Chlorophyta</taxon>
        <taxon>core chlorophytes</taxon>
        <taxon>Trebouxiophyceae</taxon>
        <taxon>Trebouxiophyceae incertae sedis</taxon>
        <taxon>Coccomyxaceae</taxon>
        <taxon>Coccomyxa</taxon>
    </lineage>
</organism>
<evidence type="ECO:0000313" key="2">
    <source>
        <dbReference type="EMBL" id="KAK9903283.1"/>
    </source>
</evidence>
<evidence type="ECO:0000313" key="3">
    <source>
        <dbReference type="Proteomes" id="UP001491310"/>
    </source>
</evidence>
<accession>A0ABR2YDI1</accession>
<sequence>MGILRRQALSVLSSGTCRLLLVCAASLLGAVAISELLRPTLLLVGDVTVDLVDGKKALGGAISYAAAVASAYGIRACVVTAAGPDADLSVFRGHDLHVVPTNHTLTFEHSYTWWGNKRKLRVTATPNVTLTVEHVPPHCRRARTVLLGPLTPDDLDAASFIRHRQGVWDHATGFRQAVGLMAQGQQRGMDASGRVAPFKEPSPQLLEALGPRTSVFLSDVETDVWPPGLVNELAGRSARWLITRGEFGADEVVGNSSVHLPPEKVAAVDTNGAGDTFATAYMLALARRAHSPGAVANWVASRAVMQGQSCKPQCVLDGIVLGSSYAQYRQWVRSQADRASREIVAPLTAALQPLTLWLQAGFASFVSKYSAGRSGSSSAGTAGLDAAPSALNGYAAAFNGTQLFLRSALDHFRATDTKGLLQSGLSRIRSILYA</sequence>
<dbReference type="InterPro" id="IPR029056">
    <property type="entry name" value="Ribokinase-like"/>
</dbReference>
<dbReference type="InterPro" id="IPR011611">
    <property type="entry name" value="PfkB_dom"/>
</dbReference>
<dbReference type="Pfam" id="PF00294">
    <property type="entry name" value="PfkB"/>
    <property type="match status" value="1"/>
</dbReference>
<dbReference type="Proteomes" id="UP001491310">
    <property type="component" value="Unassembled WGS sequence"/>
</dbReference>
<feature type="domain" description="Carbohydrate kinase PfkB" evidence="1">
    <location>
        <begin position="238"/>
        <end position="308"/>
    </location>
</feature>
<comment type="caution">
    <text evidence="2">The sequence shown here is derived from an EMBL/GenBank/DDBJ whole genome shotgun (WGS) entry which is preliminary data.</text>
</comment>
<gene>
    <name evidence="2" type="ORF">WJX75_001916</name>
</gene>
<name>A0ABR2YDI1_9CHLO</name>
<protein>
    <recommendedName>
        <fullName evidence="1">Carbohydrate kinase PfkB domain-containing protein</fullName>
    </recommendedName>
</protein>
<dbReference type="Gene3D" id="3.40.1190.20">
    <property type="match status" value="1"/>
</dbReference>
<proteinExistence type="predicted"/>
<evidence type="ECO:0000259" key="1">
    <source>
        <dbReference type="Pfam" id="PF00294"/>
    </source>
</evidence>
<keyword evidence="3" id="KW-1185">Reference proteome</keyword>
<dbReference type="EMBL" id="JALJOT010000014">
    <property type="protein sequence ID" value="KAK9903283.1"/>
    <property type="molecule type" value="Genomic_DNA"/>
</dbReference>
<reference evidence="2 3" key="1">
    <citation type="journal article" date="2024" name="Nat. Commun.">
        <title>Phylogenomics reveals the evolutionary origins of lichenization in chlorophyte algae.</title>
        <authorList>
            <person name="Puginier C."/>
            <person name="Libourel C."/>
            <person name="Otte J."/>
            <person name="Skaloud P."/>
            <person name="Haon M."/>
            <person name="Grisel S."/>
            <person name="Petersen M."/>
            <person name="Berrin J.G."/>
            <person name="Delaux P.M."/>
            <person name="Dal Grande F."/>
            <person name="Keller J."/>
        </authorList>
    </citation>
    <scope>NUCLEOTIDE SEQUENCE [LARGE SCALE GENOMIC DNA]</scope>
    <source>
        <strain evidence="2 3">SAG 216-7</strain>
    </source>
</reference>
<dbReference type="SUPFAM" id="SSF53613">
    <property type="entry name" value="Ribokinase-like"/>
    <property type="match status" value="1"/>
</dbReference>